<name>A0AAJ0LXW9_9PEZI</name>
<evidence type="ECO:0000313" key="4">
    <source>
        <dbReference type="Proteomes" id="UP001273166"/>
    </source>
</evidence>
<dbReference type="EMBL" id="JAUDZG010000008">
    <property type="protein sequence ID" value="KAK3301771.1"/>
    <property type="molecule type" value="Genomic_DNA"/>
</dbReference>
<feature type="signal peptide" evidence="2">
    <location>
        <begin position="1"/>
        <end position="19"/>
    </location>
</feature>
<dbReference type="AlphaFoldDB" id="A0AAJ0LXW9"/>
<evidence type="ECO:0000256" key="2">
    <source>
        <dbReference type="SAM" id="SignalP"/>
    </source>
</evidence>
<protein>
    <recommendedName>
        <fullName evidence="5">Secreted protein</fullName>
    </recommendedName>
</protein>
<evidence type="ECO:0000313" key="3">
    <source>
        <dbReference type="EMBL" id="KAK3301771.1"/>
    </source>
</evidence>
<keyword evidence="1" id="KW-1133">Transmembrane helix</keyword>
<feature type="transmembrane region" description="Helical" evidence="1">
    <location>
        <begin position="49"/>
        <end position="74"/>
    </location>
</feature>
<accession>A0AAJ0LXW9</accession>
<sequence length="75" mass="8850">MRIMRLLFCSSLLLNRTHAPLCVHGRRWPLGCFTLYIQARPSYRPSKEIYGQAVFNVARVLIWRIVLLLFIYLAI</sequence>
<dbReference type="GeneID" id="87888924"/>
<organism evidence="3 4">
    <name type="scientific">Chaetomium strumarium</name>
    <dbReference type="NCBI Taxonomy" id="1170767"/>
    <lineage>
        <taxon>Eukaryota</taxon>
        <taxon>Fungi</taxon>
        <taxon>Dikarya</taxon>
        <taxon>Ascomycota</taxon>
        <taxon>Pezizomycotina</taxon>
        <taxon>Sordariomycetes</taxon>
        <taxon>Sordariomycetidae</taxon>
        <taxon>Sordariales</taxon>
        <taxon>Chaetomiaceae</taxon>
        <taxon>Chaetomium</taxon>
    </lineage>
</organism>
<keyword evidence="4" id="KW-1185">Reference proteome</keyword>
<evidence type="ECO:0000256" key="1">
    <source>
        <dbReference type="SAM" id="Phobius"/>
    </source>
</evidence>
<proteinExistence type="predicted"/>
<keyword evidence="2" id="KW-0732">Signal</keyword>
<gene>
    <name evidence="3" type="ORF">B0T15DRAFT_544564</name>
</gene>
<keyword evidence="1" id="KW-0812">Transmembrane</keyword>
<dbReference type="RefSeq" id="XP_062717551.1">
    <property type="nucleotide sequence ID" value="XM_062870095.1"/>
</dbReference>
<feature type="chain" id="PRO_5042610270" description="Secreted protein" evidence="2">
    <location>
        <begin position="20"/>
        <end position="75"/>
    </location>
</feature>
<evidence type="ECO:0008006" key="5">
    <source>
        <dbReference type="Google" id="ProtNLM"/>
    </source>
</evidence>
<reference evidence="3" key="2">
    <citation type="submission" date="2023-06" db="EMBL/GenBank/DDBJ databases">
        <authorList>
            <consortium name="Lawrence Berkeley National Laboratory"/>
            <person name="Mondo S.J."/>
            <person name="Hensen N."/>
            <person name="Bonometti L."/>
            <person name="Westerberg I."/>
            <person name="Brannstrom I.O."/>
            <person name="Guillou S."/>
            <person name="Cros-Aarteil S."/>
            <person name="Calhoun S."/>
            <person name="Haridas S."/>
            <person name="Kuo A."/>
            <person name="Pangilinan J."/>
            <person name="Riley R."/>
            <person name="Labutti K."/>
            <person name="Andreopoulos B."/>
            <person name="Lipzen A."/>
            <person name="Chen C."/>
            <person name="Yanf M."/>
            <person name="Daum C."/>
            <person name="Ng V."/>
            <person name="Clum A."/>
            <person name="Steindorff A."/>
            <person name="Ohm R."/>
            <person name="Martin F."/>
            <person name="Silar P."/>
            <person name="Natvig D."/>
            <person name="Lalanne C."/>
            <person name="Gautier V."/>
            <person name="Ament-Velasquez S.L."/>
            <person name="Kruys A."/>
            <person name="Hutchinson M.I."/>
            <person name="Powell A.J."/>
            <person name="Barry K."/>
            <person name="Miller A.N."/>
            <person name="Grigoriev I.V."/>
            <person name="Debuchy R."/>
            <person name="Gladieux P."/>
            <person name="Thoren M.H."/>
            <person name="Johannesson H."/>
        </authorList>
    </citation>
    <scope>NUCLEOTIDE SEQUENCE</scope>
    <source>
        <strain evidence="3">CBS 333.67</strain>
    </source>
</reference>
<dbReference type="Proteomes" id="UP001273166">
    <property type="component" value="Unassembled WGS sequence"/>
</dbReference>
<reference evidence="3" key="1">
    <citation type="journal article" date="2023" name="Mol. Phylogenet. Evol.">
        <title>Genome-scale phylogeny and comparative genomics of the fungal order Sordariales.</title>
        <authorList>
            <person name="Hensen N."/>
            <person name="Bonometti L."/>
            <person name="Westerberg I."/>
            <person name="Brannstrom I.O."/>
            <person name="Guillou S."/>
            <person name="Cros-Aarteil S."/>
            <person name="Calhoun S."/>
            <person name="Haridas S."/>
            <person name="Kuo A."/>
            <person name="Mondo S."/>
            <person name="Pangilinan J."/>
            <person name="Riley R."/>
            <person name="LaButti K."/>
            <person name="Andreopoulos B."/>
            <person name="Lipzen A."/>
            <person name="Chen C."/>
            <person name="Yan M."/>
            <person name="Daum C."/>
            <person name="Ng V."/>
            <person name="Clum A."/>
            <person name="Steindorff A."/>
            <person name="Ohm R.A."/>
            <person name="Martin F."/>
            <person name="Silar P."/>
            <person name="Natvig D.O."/>
            <person name="Lalanne C."/>
            <person name="Gautier V."/>
            <person name="Ament-Velasquez S.L."/>
            <person name="Kruys A."/>
            <person name="Hutchinson M.I."/>
            <person name="Powell A.J."/>
            <person name="Barry K."/>
            <person name="Miller A.N."/>
            <person name="Grigoriev I.V."/>
            <person name="Debuchy R."/>
            <person name="Gladieux P."/>
            <person name="Hiltunen Thoren M."/>
            <person name="Johannesson H."/>
        </authorList>
    </citation>
    <scope>NUCLEOTIDE SEQUENCE</scope>
    <source>
        <strain evidence="3">CBS 333.67</strain>
    </source>
</reference>
<comment type="caution">
    <text evidence="3">The sequence shown here is derived from an EMBL/GenBank/DDBJ whole genome shotgun (WGS) entry which is preliminary data.</text>
</comment>
<keyword evidence="1" id="KW-0472">Membrane</keyword>